<dbReference type="InParanoid" id="K2RA13"/>
<reference evidence="2 3" key="1">
    <citation type="journal article" date="2012" name="BMC Genomics">
        <title>Tools to kill: Genome of one of the most destructive plant pathogenic fungi Macrophomina phaseolina.</title>
        <authorList>
            <person name="Islam M.S."/>
            <person name="Haque M.S."/>
            <person name="Islam M.M."/>
            <person name="Emdad E.M."/>
            <person name="Halim A."/>
            <person name="Hossen Q.M.M."/>
            <person name="Hossain M.Z."/>
            <person name="Ahmed B."/>
            <person name="Rahim S."/>
            <person name="Rahman M.S."/>
            <person name="Alam M.M."/>
            <person name="Hou S."/>
            <person name="Wan X."/>
            <person name="Saito J.A."/>
            <person name="Alam M."/>
        </authorList>
    </citation>
    <scope>NUCLEOTIDE SEQUENCE [LARGE SCALE GENOMIC DNA]</scope>
    <source>
        <strain evidence="2 3">MS6</strain>
    </source>
</reference>
<dbReference type="HOGENOM" id="CLU_1704575_0_0_1"/>
<evidence type="ECO:0000256" key="1">
    <source>
        <dbReference type="SAM" id="MobiDB-lite"/>
    </source>
</evidence>
<name>K2RA13_MACPH</name>
<sequence length="154" mass="16976">MIEALNNIGVDCACLGVCYSCSPRFPEGSSLMHPRTTSSTSAYHISRIYPRGAPFHGFAPMCSTRPWVKTFPSATVRRRLWSTAMEPESASSGLWKRSGWPRSTCCHRTSSTNPRRQPRRSSSPRSGVRAPNSSSRSRTSASPTTSSWPRNLPA</sequence>
<dbReference type="VEuPathDB" id="FungiDB:MPH_13219"/>
<feature type="compositionally biased region" description="Low complexity" evidence="1">
    <location>
        <begin position="108"/>
        <end position="147"/>
    </location>
</feature>
<feature type="region of interest" description="Disordered" evidence="1">
    <location>
        <begin position="83"/>
        <end position="154"/>
    </location>
</feature>
<accession>K2RA13</accession>
<comment type="caution">
    <text evidence="2">The sequence shown here is derived from an EMBL/GenBank/DDBJ whole genome shotgun (WGS) entry which is preliminary data.</text>
</comment>
<protein>
    <submittedName>
        <fullName evidence="2">Uncharacterized protein</fullName>
    </submittedName>
</protein>
<dbReference type="AlphaFoldDB" id="K2RA13"/>
<organism evidence="2 3">
    <name type="scientific">Macrophomina phaseolina (strain MS6)</name>
    <name type="common">Charcoal rot fungus</name>
    <dbReference type="NCBI Taxonomy" id="1126212"/>
    <lineage>
        <taxon>Eukaryota</taxon>
        <taxon>Fungi</taxon>
        <taxon>Dikarya</taxon>
        <taxon>Ascomycota</taxon>
        <taxon>Pezizomycotina</taxon>
        <taxon>Dothideomycetes</taxon>
        <taxon>Dothideomycetes incertae sedis</taxon>
        <taxon>Botryosphaeriales</taxon>
        <taxon>Botryosphaeriaceae</taxon>
        <taxon>Macrophomina</taxon>
    </lineage>
</organism>
<dbReference type="EMBL" id="AHHD01000570">
    <property type="protein sequence ID" value="EKG09697.1"/>
    <property type="molecule type" value="Genomic_DNA"/>
</dbReference>
<evidence type="ECO:0000313" key="2">
    <source>
        <dbReference type="EMBL" id="EKG09697.1"/>
    </source>
</evidence>
<proteinExistence type="predicted"/>
<gene>
    <name evidence="2" type="ORF">MPH_13219</name>
</gene>
<evidence type="ECO:0000313" key="3">
    <source>
        <dbReference type="Proteomes" id="UP000007129"/>
    </source>
</evidence>
<dbReference type="Proteomes" id="UP000007129">
    <property type="component" value="Unassembled WGS sequence"/>
</dbReference>